<evidence type="ECO:0000256" key="4">
    <source>
        <dbReference type="PROSITE-ProRule" id="PRU01161"/>
    </source>
</evidence>
<dbReference type="GO" id="GO:0016042">
    <property type="term" value="P:lipid catabolic process"/>
    <property type="evidence" value="ECO:0007669"/>
    <property type="project" value="UniProtKB-UniRule"/>
</dbReference>
<evidence type="ECO:0000256" key="1">
    <source>
        <dbReference type="ARBA" id="ARBA00022801"/>
    </source>
</evidence>
<dbReference type="CDD" id="cd07209">
    <property type="entry name" value="Pat_hypo_Ecoli_Z1214_like"/>
    <property type="match status" value="1"/>
</dbReference>
<reference evidence="6 7" key="1">
    <citation type="submission" date="2016-10" db="EMBL/GenBank/DDBJ databases">
        <authorList>
            <person name="de Groot N.N."/>
        </authorList>
    </citation>
    <scope>NUCLEOTIDE SEQUENCE [LARGE SCALE GENOMIC DNA]</scope>
    <source>
        <strain evidence="6 7">CGMCC 1.5070</strain>
    </source>
</reference>
<name>A0A1H8B150_9FIRM</name>
<dbReference type="RefSeq" id="WP_162840854.1">
    <property type="nucleotide sequence ID" value="NZ_FOCG01000001.1"/>
</dbReference>
<dbReference type="Pfam" id="PF01734">
    <property type="entry name" value="Patatin"/>
    <property type="match status" value="1"/>
</dbReference>
<dbReference type="Proteomes" id="UP000199158">
    <property type="component" value="Unassembled WGS sequence"/>
</dbReference>
<feature type="short sequence motif" description="GXGXXG" evidence="4">
    <location>
        <begin position="10"/>
        <end position="15"/>
    </location>
</feature>
<dbReference type="GO" id="GO:0016787">
    <property type="term" value="F:hydrolase activity"/>
    <property type="evidence" value="ECO:0007669"/>
    <property type="project" value="UniProtKB-UniRule"/>
</dbReference>
<dbReference type="AlphaFoldDB" id="A0A1H8B150"/>
<feature type="short sequence motif" description="GXSXG" evidence="4">
    <location>
        <begin position="37"/>
        <end position="41"/>
    </location>
</feature>
<feature type="active site" description="Proton acceptor" evidence="4">
    <location>
        <position position="176"/>
    </location>
</feature>
<dbReference type="PANTHER" id="PTHR14226:SF57">
    <property type="entry name" value="BLR7027 PROTEIN"/>
    <property type="match status" value="1"/>
</dbReference>
<keyword evidence="3 4" id="KW-0443">Lipid metabolism</keyword>
<feature type="active site" description="Nucleophile" evidence="4">
    <location>
        <position position="39"/>
    </location>
</feature>
<gene>
    <name evidence="6" type="ORF">SAMN05216180_1660</name>
</gene>
<evidence type="ECO:0000313" key="7">
    <source>
        <dbReference type="Proteomes" id="UP000199158"/>
    </source>
</evidence>
<evidence type="ECO:0000259" key="5">
    <source>
        <dbReference type="PROSITE" id="PS51635"/>
    </source>
</evidence>
<dbReference type="SUPFAM" id="SSF52151">
    <property type="entry name" value="FabD/lysophospholipase-like"/>
    <property type="match status" value="1"/>
</dbReference>
<keyword evidence="2 4" id="KW-0442">Lipid degradation</keyword>
<evidence type="ECO:0000256" key="3">
    <source>
        <dbReference type="ARBA" id="ARBA00023098"/>
    </source>
</evidence>
<proteinExistence type="predicted"/>
<dbReference type="Gene3D" id="3.40.1090.10">
    <property type="entry name" value="Cytosolic phospholipase A2 catalytic domain"/>
    <property type="match status" value="2"/>
</dbReference>
<dbReference type="EMBL" id="FOCG01000001">
    <property type="protein sequence ID" value="SEM76691.1"/>
    <property type="molecule type" value="Genomic_DNA"/>
</dbReference>
<keyword evidence="1 4" id="KW-0378">Hydrolase</keyword>
<dbReference type="InterPro" id="IPR016035">
    <property type="entry name" value="Acyl_Trfase/lysoPLipase"/>
</dbReference>
<dbReference type="PROSITE" id="PS51635">
    <property type="entry name" value="PNPLA"/>
    <property type="match status" value="1"/>
</dbReference>
<evidence type="ECO:0000313" key="6">
    <source>
        <dbReference type="EMBL" id="SEM76691.1"/>
    </source>
</evidence>
<feature type="short sequence motif" description="DGA/G" evidence="4">
    <location>
        <begin position="176"/>
        <end position="178"/>
    </location>
</feature>
<dbReference type="InterPro" id="IPR050301">
    <property type="entry name" value="NTE"/>
</dbReference>
<dbReference type="InterPro" id="IPR002641">
    <property type="entry name" value="PNPLA_dom"/>
</dbReference>
<organism evidence="6 7">
    <name type="scientific">Hydrogenoanaerobacterium saccharovorans</name>
    <dbReference type="NCBI Taxonomy" id="474960"/>
    <lineage>
        <taxon>Bacteria</taxon>
        <taxon>Bacillati</taxon>
        <taxon>Bacillota</taxon>
        <taxon>Clostridia</taxon>
        <taxon>Eubacteriales</taxon>
        <taxon>Oscillospiraceae</taxon>
        <taxon>Hydrogenoanaerobacterium</taxon>
    </lineage>
</organism>
<dbReference type="PANTHER" id="PTHR14226">
    <property type="entry name" value="NEUROPATHY TARGET ESTERASE/SWISS CHEESE D.MELANOGASTER"/>
    <property type="match status" value="1"/>
</dbReference>
<keyword evidence="7" id="KW-1185">Reference proteome</keyword>
<feature type="domain" description="PNPLA" evidence="5">
    <location>
        <begin position="6"/>
        <end position="189"/>
    </location>
</feature>
<dbReference type="STRING" id="474960.SAMN05216180_1660"/>
<sequence>MAKRALVLAGGGSRGSYQIGVWRALRELGWEFDIVTGTSVGALNGALMVQNDYDVAVEMWQTISTSDVLSMDIDDKIDSVSDFNNKLALFVREMAKNGGADPGPLEKILQRYIDEERIRQSPIEFEIVTVECPSLSPCIINKESLPEGELVDYLMASAACFPAMKMRQIGDTRYIDGGYYDNMPINLAIQRGADEIIAVDLEAIGRQKRVNAPGVKIRYIRSKWDLGVFILFDKEAAKRNIELGYLDMMKAFGKLEGFAYPFYRGEIEKNARRLEKYFDLITIKLDLTVQKYKKTLIQADSGIGLARVVNSTAHVRMTSDAAIAAAGETAARVFELSPLVTYTFDELNKQIGQALEQIQNEDLVQIAESLHKVMSPKEILRTIKCIDKRHVAAFCLGEIRKAYQQDGANALLQVLRTLVADEFIAGLYLFALELAQR</sequence>
<accession>A0A1H8B150</accession>
<evidence type="ECO:0000256" key="2">
    <source>
        <dbReference type="ARBA" id="ARBA00022963"/>
    </source>
</evidence>
<protein>
    <submittedName>
        <fullName evidence="6">NTE family protein</fullName>
    </submittedName>
</protein>